<evidence type="ECO:0000256" key="5">
    <source>
        <dbReference type="SAM" id="MobiDB-lite"/>
    </source>
</evidence>
<dbReference type="GO" id="GO:0003677">
    <property type="term" value="F:DNA binding"/>
    <property type="evidence" value="ECO:0007669"/>
    <property type="project" value="InterPro"/>
</dbReference>
<keyword evidence="3" id="KW-0804">Transcription</keyword>
<gene>
    <name evidence="6" type="primary">rpc53</name>
    <name evidence="6" type="ORF">SOMG_04896</name>
</gene>
<dbReference type="PANTHER" id="PTHR13408:SF0">
    <property type="entry name" value="DNA-DIRECTED RNA POLYMERASE III SUBUNIT RPC4"/>
    <property type="match status" value="1"/>
</dbReference>
<evidence type="ECO:0000256" key="3">
    <source>
        <dbReference type="ARBA" id="ARBA00023163"/>
    </source>
</evidence>
<comment type="subcellular location">
    <subcellularLocation>
        <location evidence="1">Nucleus</location>
    </subcellularLocation>
</comment>
<keyword evidence="2 6" id="KW-0240">DNA-directed RNA polymerase</keyword>
<feature type="compositionally biased region" description="Basic residues" evidence="5">
    <location>
        <begin position="1"/>
        <end position="14"/>
    </location>
</feature>
<sequence>MRKFTPKFVPRRKAGPSTEEKEVDSRVKVEYNTENQQQWKKQRPKPEINLTASGPFALGPNASSSGSRPASSAYIPPPSAAGVKSESKEDTLSKLAATGDVDEDGHSRDMVNIQKLRALSGREGSSIDLEGTDLLVPVISDRTLPESADEVLKHHAESAIQAVVVNKEEEEQEKLAFDLQSLAQDLGLAQQEDNDFKDQIVLLQFPDKLPEFLGQADVDPVWPEEATQVKEESDAQEKPPQPTGDSGNKKKESRKDDLTSLPVPGFQPPAGQVGVMRVHQSGKTVLDMGGVDFIVQSGSDCLFLQEVAALDYESKRMWNLGTFQRRMVVSPNF</sequence>
<evidence type="ECO:0000313" key="7">
    <source>
        <dbReference type="Proteomes" id="UP001212411"/>
    </source>
</evidence>
<dbReference type="Pfam" id="PF05132">
    <property type="entry name" value="RNA_pol_Rpc4"/>
    <property type="match status" value="1"/>
</dbReference>
<evidence type="ECO:0000256" key="1">
    <source>
        <dbReference type="ARBA" id="ARBA00004123"/>
    </source>
</evidence>
<dbReference type="AlphaFoldDB" id="A0AAF0AXJ8"/>
<reference evidence="6 7" key="1">
    <citation type="journal article" date="2023" name="G3 (Bethesda)">
        <title>A high-quality reference genome for the fission yeast Schizosaccharomyces osmophilus.</title>
        <authorList>
            <person name="Jia G.S."/>
            <person name="Zhang W.C."/>
            <person name="Liang Y."/>
            <person name="Liu X.H."/>
            <person name="Rhind N."/>
            <person name="Pidoux A."/>
            <person name="Brysch-Herzberg M."/>
            <person name="Du L.L."/>
        </authorList>
    </citation>
    <scope>NUCLEOTIDE SEQUENCE [LARGE SCALE GENOMIC DNA]</scope>
    <source>
        <strain evidence="6 7">CBS 15793</strain>
    </source>
</reference>
<keyword evidence="4" id="KW-0539">Nucleus</keyword>
<dbReference type="Proteomes" id="UP001212411">
    <property type="component" value="Chromosome 3"/>
</dbReference>
<dbReference type="KEGG" id="som:SOMG_04896"/>
<name>A0AAF0AXJ8_9SCHI</name>
<feature type="compositionally biased region" description="Basic and acidic residues" evidence="5">
    <location>
        <begin position="247"/>
        <end position="258"/>
    </location>
</feature>
<feature type="region of interest" description="Disordered" evidence="5">
    <location>
        <begin position="225"/>
        <end position="272"/>
    </location>
</feature>
<organism evidence="6 7">
    <name type="scientific">Schizosaccharomyces osmophilus</name>
    <dbReference type="NCBI Taxonomy" id="2545709"/>
    <lineage>
        <taxon>Eukaryota</taxon>
        <taxon>Fungi</taxon>
        <taxon>Dikarya</taxon>
        <taxon>Ascomycota</taxon>
        <taxon>Taphrinomycotina</taxon>
        <taxon>Schizosaccharomycetes</taxon>
        <taxon>Schizosaccharomycetales</taxon>
        <taxon>Schizosaccharomycetaceae</taxon>
        <taxon>Schizosaccharomyces</taxon>
    </lineage>
</organism>
<evidence type="ECO:0000256" key="2">
    <source>
        <dbReference type="ARBA" id="ARBA00022478"/>
    </source>
</evidence>
<dbReference type="EMBL" id="CP115613">
    <property type="protein sequence ID" value="WBW74852.1"/>
    <property type="molecule type" value="Genomic_DNA"/>
</dbReference>
<dbReference type="GO" id="GO:0005666">
    <property type="term" value="C:RNA polymerase III complex"/>
    <property type="evidence" value="ECO:0007669"/>
    <property type="project" value="InterPro"/>
</dbReference>
<proteinExistence type="predicted"/>
<feature type="region of interest" description="Disordered" evidence="5">
    <location>
        <begin position="1"/>
        <end position="108"/>
    </location>
</feature>
<accession>A0AAF0AXJ8</accession>
<dbReference type="GO" id="GO:0042797">
    <property type="term" value="P:tRNA transcription by RNA polymerase III"/>
    <property type="evidence" value="ECO:0007669"/>
    <property type="project" value="TreeGrafter"/>
</dbReference>
<keyword evidence="7" id="KW-1185">Reference proteome</keyword>
<feature type="compositionally biased region" description="Basic and acidic residues" evidence="5">
    <location>
        <begin position="227"/>
        <end position="237"/>
    </location>
</feature>
<feature type="compositionally biased region" description="Basic and acidic residues" evidence="5">
    <location>
        <begin position="18"/>
        <end position="31"/>
    </location>
</feature>
<dbReference type="PANTHER" id="PTHR13408">
    <property type="entry name" value="DNA-DIRECTED RNA POLYMERASE III"/>
    <property type="match status" value="1"/>
</dbReference>
<feature type="compositionally biased region" description="Low complexity" evidence="5">
    <location>
        <begin position="62"/>
        <end position="74"/>
    </location>
</feature>
<evidence type="ECO:0000256" key="4">
    <source>
        <dbReference type="ARBA" id="ARBA00023242"/>
    </source>
</evidence>
<dbReference type="GeneID" id="80878361"/>
<dbReference type="RefSeq" id="XP_056039095.1">
    <property type="nucleotide sequence ID" value="XM_056183672.1"/>
</dbReference>
<dbReference type="InterPro" id="IPR007811">
    <property type="entry name" value="RPC4"/>
</dbReference>
<protein>
    <submittedName>
        <fullName evidence="6">DNA-directed RNA polymerase III complex subunit Rpc53</fullName>
    </submittedName>
</protein>
<evidence type="ECO:0000313" key="6">
    <source>
        <dbReference type="EMBL" id="WBW74852.1"/>
    </source>
</evidence>